<evidence type="ECO:0000313" key="7">
    <source>
        <dbReference type="Proteomes" id="UP000254920"/>
    </source>
</evidence>
<dbReference type="GO" id="GO:0016020">
    <property type="term" value="C:membrane"/>
    <property type="evidence" value="ECO:0007669"/>
    <property type="project" value="UniProtKB-SubCell"/>
</dbReference>
<comment type="subcellular location">
    <subcellularLocation>
        <location evidence="1">Membrane</location>
        <topology evidence="1">Multi-pass membrane protein</topology>
    </subcellularLocation>
</comment>
<keyword evidence="7" id="KW-1185">Reference proteome</keyword>
<evidence type="ECO:0000313" key="6">
    <source>
        <dbReference type="EMBL" id="SUX11124.1"/>
    </source>
</evidence>
<dbReference type="OrthoDB" id="9799225at2"/>
<dbReference type="RefSeq" id="WP_033916982.1">
    <property type="nucleotide sequence ID" value="NZ_CP043427.1"/>
</dbReference>
<dbReference type="GO" id="GO:0055085">
    <property type="term" value="P:transmembrane transport"/>
    <property type="evidence" value="ECO:0007669"/>
    <property type="project" value="TreeGrafter"/>
</dbReference>
<evidence type="ECO:0000256" key="2">
    <source>
        <dbReference type="ARBA" id="ARBA00009773"/>
    </source>
</evidence>
<dbReference type="Proteomes" id="UP000254920">
    <property type="component" value="Unassembled WGS sequence"/>
</dbReference>
<sequence length="336" mass="37759">MRNSILLINLASFVIIMTGLYFAKDIVIPFLLAVFLAVLISPIITYMQKLKIPRAISLIIVLLCFFGLFFIIGNVVAKNMTNFLTNLPDLQSKFMSFYSDLILKFSSFTDYISFNESLFSYINPNNIFLATSGALKWSSTLISKTFIVLLLFVFMIIETNIFKQKVIYFSNLNSQNKIMVDRFISDLKRYLAIKTISSLATGVLVWIVLIYLNVPYAPIWGMVAFLLNYIPTIGSIIASIPAILIALLLNGYINALWVSIFYLVINISIGNFIEPKFLGDKLGLSTLVVILSLIFWGFVLGIGGMFLAVPLTMSLKIAMDSNKKTKFISILLSNKD</sequence>
<dbReference type="AlphaFoldDB" id="A0A381DKA0"/>
<gene>
    <name evidence="6" type="primary">tqsA</name>
    <name evidence="6" type="ORF">NCTC12475_01339</name>
</gene>
<accession>A0A381DKA0</accession>
<evidence type="ECO:0000256" key="4">
    <source>
        <dbReference type="ARBA" id="ARBA00022989"/>
    </source>
</evidence>
<keyword evidence="5" id="KW-0472">Membrane</keyword>
<dbReference type="PANTHER" id="PTHR21716">
    <property type="entry name" value="TRANSMEMBRANE PROTEIN"/>
    <property type="match status" value="1"/>
</dbReference>
<comment type="similarity">
    <text evidence="2">Belongs to the autoinducer-2 exporter (AI-2E) (TC 2.A.86) family.</text>
</comment>
<keyword evidence="3" id="KW-0812">Transmembrane</keyword>
<evidence type="ECO:0000256" key="1">
    <source>
        <dbReference type="ARBA" id="ARBA00004141"/>
    </source>
</evidence>
<dbReference type="PANTHER" id="PTHR21716:SF64">
    <property type="entry name" value="AI-2 TRANSPORT PROTEIN TQSA"/>
    <property type="match status" value="1"/>
</dbReference>
<proteinExistence type="inferred from homology"/>
<dbReference type="GeneID" id="93089991"/>
<keyword evidence="4" id="KW-1133">Transmembrane helix</keyword>
<protein>
    <submittedName>
        <fullName evidence="6">Transporter</fullName>
    </submittedName>
</protein>
<dbReference type="Pfam" id="PF01594">
    <property type="entry name" value="AI-2E_transport"/>
    <property type="match status" value="1"/>
</dbReference>
<reference evidence="6 7" key="1">
    <citation type="submission" date="2018-06" db="EMBL/GenBank/DDBJ databases">
        <authorList>
            <consortium name="Pathogen Informatics"/>
            <person name="Doyle S."/>
        </authorList>
    </citation>
    <scope>NUCLEOTIDE SEQUENCE [LARGE SCALE GENOMIC DNA]</scope>
    <source>
        <strain evidence="6 7">NCTC12475</strain>
    </source>
</reference>
<evidence type="ECO:0000256" key="5">
    <source>
        <dbReference type="ARBA" id="ARBA00023136"/>
    </source>
</evidence>
<organism evidence="6 7">
    <name type="scientific">Campylobacter sputorum subsp. sputorum</name>
    <dbReference type="NCBI Taxonomy" id="32024"/>
    <lineage>
        <taxon>Bacteria</taxon>
        <taxon>Pseudomonadati</taxon>
        <taxon>Campylobacterota</taxon>
        <taxon>Epsilonproteobacteria</taxon>
        <taxon>Campylobacterales</taxon>
        <taxon>Campylobacteraceae</taxon>
        <taxon>Campylobacter</taxon>
    </lineage>
</organism>
<evidence type="ECO:0000256" key="3">
    <source>
        <dbReference type="ARBA" id="ARBA00022692"/>
    </source>
</evidence>
<name>A0A381DKA0_9BACT</name>
<dbReference type="EMBL" id="UFVD01000001">
    <property type="protein sequence ID" value="SUX11124.1"/>
    <property type="molecule type" value="Genomic_DNA"/>
</dbReference>
<dbReference type="InterPro" id="IPR002549">
    <property type="entry name" value="AI-2E-like"/>
</dbReference>